<keyword evidence="1" id="KW-1133">Transmembrane helix</keyword>
<evidence type="ECO:0000256" key="1">
    <source>
        <dbReference type="SAM" id="Phobius"/>
    </source>
</evidence>
<evidence type="ECO:0000313" key="4">
    <source>
        <dbReference type="Proteomes" id="UP000011087"/>
    </source>
</evidence>
<protein>
    <submittedName>
        <fullName evidence="2 3">Uncharacterized protein</fullName>
    </submittedName>
</protein>
<gene>
    <name evidence="2" type="ORF">GUITHDRAFT_154229</name>
</gene>
<dbReference type="GeneID" id="17296804"/>
<dbReference type="RefSeq" id="XP_005827046.1">
    <property type="nucleotide sequence ID" value="XM_005826989.1"/>
</dbReference>
<dbReference type="KEGG" id="gtt:GUITHDRAFT_154229"/>
<dbReference type="Proteomes" id="UP000011087">
    <property type="component" value="Unassembled WGS sequence"/>
</dbReference>
<name>L1IUX7_GUITC</name>
<reference evidence="4" key="2">
    <citation type="submission" date="2012-11" db="EMBL/GenBank/DDBJ databases">
        <authorList>
            <person name="Kuo A."/>
            <person name="Curtis B.A."/>
            <person name="Tanifuji G."/>
            <person name="Burki F."/>
            <person name="Gruber A."/>
            <person name="Irimia M."/>
            <person name="Maruyama S."/>
            <person name="Arias M.C."/>
            <person name="Ball S.G."/>
            <person name="Gile G.H."/>
            <person name="Hirakawa Y."/>
            <person name="Hopkins J.F."/>
            <person name="Rensing S.A."/>
            <person name="Schmutz J."/>
            <person name="Symeonidi A."/>
            <person name="Elias M."/>
            <person name="Eveleigh R.J."/>
            <person name="Herman E.K."/>
            <person name="Klute M.J."/>
            <person name="Nakayama T."/>
            <person name="Obornik M."/>
            <person name="Reyes-Prieto A."/>
            <person name="Armbrust E.V."/>
            <person name="Aves S.J."/>
            <person name="Beiko R.G."/>
            <person name="Coutinho P."/>
            <person name="Dacks J.B."/>
            <person name="Durnford D.G."/>
            <person name="Fast N.M."/>
            <person name="Green B.R."/>
            <person name="Grisdale C."/>
            <person name="Hempe F."/>
            <person name="Henrissat B."/>
            <person name="Hoppner M.P."/>
            <person name="Ishida K.-I."/>
            <person name="Kim E."/>
            <person name="Koreny L."/>
            <person name="Kroth P.G."/>
            <person name="Liu Y."/>
            <person name="Malik S.-B."/>
            <person name="Maier U.G."/>
            <person name="McRose D."/>
            <person name="Mock T."/>
            <person name="Neilson J.A."/>
            <person name="Onodera N.T."/>
            <person name="Poole A.M."/>
            <person name="Pritham E.J."/>
            <person name="Richards T.A."/>
            <person name="Rocap G."/>
            <person name="Roy S.W."/>
            <person name="Sarai C."/>
            <person name="Schaack S."/>
            <person name="Shirato S."/>
            <person name="Slamovits C.H."/>
            <person name="Spencer D.F."/>
            <person name="Suzuki S."/>
            <person name="Worden A.Z."/>
            <person name="Zauner S."/>
            <person name="Barry K."/>
            <person name="Bell C."/>
            <person name="Bharti A.K."/>
            <person name="Crow J.A."/>
            <person name="Grimwood J."/>
            <person name="Kramer R."/>
            <person name="Lindquist E."/>
            <person name="Lucas S."/>
            <person name="Salamov A."/>
            <person name="McFadden G.I."/>
            <person name="Lane C.E."/>
            <person name="Keeling P.J."/>
            <person name="Gray M.W."/>
            <person name="Grigoriev I.V."/>
            <person name="Archibald J.M."/>
        </authorList>
    </citation>
    <scope>NUCLEOTIDE SEQUENCE</scope>
    <source>
        <strain evidence="4">CCMP2712</strain>
    </source>
</reference>
<dbReference type="HOGENOM" id="CLU_1838995_0_0_1"/>
<evidence type="ECO:0000313" key="2">
    <source>
        <dbReference type="EMBL" id="EKX40066.1"/>
    </source>
</evidence>
<keyword evidence="1" id="KW-0812">Transmembrane</keyword>
<sequence length="140" mass="15648">MSSIKTKSADMESNITLMMSEAQAEINKIADELLTIGSCADYNQLYEAIRKPICNNLSYSLNGLWILCLLVALFWLPFFLILLRFAKILMLAQGMGKVAPGHPLAPKNSLVEVQVQESAFTDQKNTMNDKTEDLTFTIID</sequence>
<dbReference type="EMBL" id="JH993034">
    <property type="protein sequence ID" value="EKX40066.1"/>
    <property type="molecule type" value="Genomic_DNA"/>
</dbReference>
<keyword evidence="4" id="KW-1185">Reference proteome</keyword>
<reference evidence="2 4" key="1">
    <citation type="journal article" date="2012" name="Nature">
        <title>Algal genomes reveal evolutionary mosaicism and the fate of nucleomorphs.</title>
        <authorList>
            <consortium name="DOE Joint Genome Institute"/>
            <person name="Curtis B.A."/>
            <person name="Tanifuji G."/>
            <person name="Burki F."/>
            <person name="Gruber A."/>
            <person name="Irimia M."/>
            <person name="Maruyama S."/>
            <person name="Arias M.C."/>
            <person name="Ball S.G."/>
            <person name="Gile G.H."/>
            <person name="Hirakawa Y."/>
            <person name="Hopkins J.F."/>
            <person name="Kuo A."/>
            <person name="Rensing S.A."/>
            <person name="Schmutz J."/>
            <person name="Symeonidi A."/>
            <person name="Elias M."/>
            <person name="Eveleigh R.J."/>
            <person name="Herman E.K."/>
            <person name="Klute M.J."/>
            <person name="Nakayama T."/>
            <person name="Obornik M."/>
            <person name="Reyes-Prieto A."/>
            <person name="Armbrust E.V."/>
            <person name="Aves S.J."/>
            <person name="Beiko R.G."/>
            <person name="Coutinho P."/>
            <person name="Dacks J.B."/>
            <person name="Durnford D.G."/>
            <person name="Fast N.M."/>
            <person name="Green B.R."/>
            <person name="Grisdale C.J."/>
            <person name="Hempel F."/>
            <person name="Henrissat B."/>
            <person name="Hoppner M.P."/>
            <person name="Ishida K."/>
            <person name="Kim E."/>
            <person name="Koreny L."/>
            <person name="Kroth P.G."/>
            <person name="Liu Y."/>
            <person name="Malik S.B."/>
            <person name="Maier U.G."/>
            <person name="McRose D."/>
            <person name="Mock T."/>
            <person name="Neilson J.A."/>
            <person name="Onodera N.T."/>
            <person name="Poole A.M."/>
            <person name="Pritham E.J."/>
            <person name="Richards T.A."/>
            <person name="Rocap G."/>
            <person name="Roy S.W."/>
            <person name="Sarai C."/>
            <person name="Schaack S."/>
            <person name="Shirato S."/>
            <person name="Slamovits C.H."/>
            <person name="Spencer D.F."/>
            <person name="Suzuki S."/>
            <person name="Worden A.Z."/>
            <person name="Zauner S."/>
            <person name="Barry K."/>
            <person name="Bell C."/>
            <person name="Bharti A.K."/>
            <person name="Crow J.A."/>
            <person name="Grimwood J."/>
            <person name="Kramer R."/>
            <person name="Lindquist E."/>
            <person name="Lucas S."/>
            <person name="Salamov A."/>
            <person name="McFadden G.I."/>
            <person name="Lane C.E."/>
            <person name="Keeling P.J."/>
            <person name="Gray M.W."/>
            <person name="Grigoriev I.V."/>
            <person name="Archibald J.M."/>
        </authorList>
    </citation>
    <scope>NUCLEOTIDE SEQUENCE</scope>
    <source>
        <strain evidence="2 4">CCMP2712</strain>
    </source>
</reference>
<reference evidence="3" key="3">
    <citation type="submission" date="2015-06" db="UniProtKB">
        <authorList>
            <consortium name="EnsemblProtists"/>
        </authorList>
    </citation>
    <scope>IDENTIFICATION</scope>
</reference>
<dbReference type="AlphaFoldDB" id="L1IUX7"/>
<accession>L1IUX7</accession>
<evidence type="ECO:0000313" key="3">
    <source>
        <dbReference type="EnsemblProtists" id="EKX40066"/>
    </source>
</evidence>
<keyword evidence="1" id="KW-0472">Membrane</keyword>
<dbReference type="EnsemblProtists" id="EKX40066">
    <property type="protein sequence ID" value="EKX40066"/>
    <property type="gene ID" value="GUITHDRAFT_154229"/>
</dbReference>
<organism evidence="2">
    <name type="scientific">Guillardia theta (strain CCMP2712)</name>
    <name type="common">Cryptophyte</name>
    <dbReference type="NCBI Taxonomy" id="905079"/>
    <lineage>
        <taxon>Eukaryota</taxon>
        <taxon>Cryptophyceae</taxon>
        <taxon>Pyrenomonadales</taxon>
        <taxon>Geminigeraceae</taxon>
        <taxon>Guillardia</taxon>
    </lineage>
</organism>
<proteinExistence type="predicted"/>
<dbReference type="PaxDb" id="55529-EKX40066"/>
<feature type="transmembrane region" description="Helical" evidence="1">
    <location>
        <begin position="64"/>
        <end position="85"/>
    </location>
</feature>